<evidence type="ECO:0000256" key="4">
    <source>
        <dbReference type="ARBA" id="ARBA00023268"/>
    </source>
</evidence>
<dbReference type="InterPro" id="IPR016036">
    <property type="entry name" value="Malonyl_transacylase_ACP-bd"/>
</dbReference>
<keyword evidence="10" id="KW-1185">Reference proteome</keyword>
<dbReference type="SMART" id="SM00829">
    <property type="entry name" value="PKS_ER"/>
    <property type="match status" value="1"/>
</dbReference>
<feature type="active site" description="Proton donor; for dehydratase activity" evidence="5">
    <location>
        <position position="788"/>
    </location>
</feature>
<evidence type="ECO:0000259" key="7">
    <source>
        <dbReference type="PROSITE" id="PS50075"/>
    </source>
</evidence>
<dbReference type="SMART" id="SM00822">
    <property type="entry name" value="PKS_KR"/>
    <property type="match status" value="1"/>
</dbReference>
<organism evidence="9 10">
    <name type="scientific">Cladonia borealis</name>
    <dbReference type="NCBI Taxonomy" id="184061"/>
    <lineage>
        <taxon>Eukaryota</taxon>
        <taxon>Fungi</taxon>
        <taxon>Dikarya</taxon>
        <taxon>Ascomycota</taxon>
        <taxon>Pezizomycotina</taxon>
        <taxon>Lecanoromycetes</taxon>
        <taxon>OSLEUM clade</taxon>
        <taxon>Lecanoromycetidae</taxon>
        <taxon>Lecanorales</taxon>
        <taxon>Lecanorineae</taxon>
        <taxon>Cladoniaceae</taxon>
        <taxon>Cladonia</taxon>
    </lineage>
</organism>
<dbReference type="GO" id="GO:0031177">
    <property type="term" value="F:phosphopantetheine binding"/>
    <property type="evidence" value="ECO:0007669"/>
    <property type="project" value="InterPro"/>
</dbReference>
<dbReference type="GO" id="GO:0016491">
    <property type="term" value="F:oxidoreductase activity"/>
    <property type="evidence" value="ECO:0007669"/>
    <property type="project" value="InterPro"/>
</dbReference>
<reference evidence="9" key="1">
    <citation type="submission" date="2023-03" db="EMBL/GenBank/DDBJ databases">
        <title>Complete genome of Cladonia borealis.</title>
        <authorList>
            <person name="Park H."/>
        </authorList>
    </citation>
    <scope>NUCLEOTIDE SEQUENCE</scope>
    <source>
        <strain evidence="9">ANT050790</strain>
    </source>
</reference>
<dbReference type="SUPFAM" id="SSF55048">
    <property type="entry name" value="Probable ACP-binding domain of malonyl-CoA ACP transacylase"/>
    <property type="match status" value="1"/>
</dbReference>
<dbReference type="InterPro" id="IPR036736">
    <property type="entry name" value="ACP-like_sf"/>
</dbReference>
<keyword evidence="1" id="KW-0596">Phosphopantetheine</keyword>
<accession>A0AA39QS22</accession>
<dbReference type="InterPro" id="IPR049551">
    <property type="entry name" value="PKS_DH_C"/>
</dbReference>
<feature type="region of interest" description="C-terminal hotdog fold" evidence="5">
    <location>
        <begin position="723"/>
        <end position="880"/>
    </location>
</feature>
<dbReference type="SUPFAM" id="SSF52151">
    <property type="entry name" value="FabD/lysophospholipase-like"/>
    <property type="match status" value="1"/>
</dbReference>
<dbReference type="SUPFAM" id="SSF53901">
    <property type="entry name" value="Thiolase-like"/>
    <property type="match status" value="1"/>
</dbReference>
<comment type="caution">
    <text evidence="9">The sequence shown here is derived from an EMBL/GenBank/DDBJ whole genome shotgun (WGS) entry which is preliminary data.</text>
</comment>
<dbReference type="PROSITE" id="PS50075">
    <property type="entry name" value="CARRIER"/>
    <property type="match status" value="1"/>
</dbReference>
<dbReference type="EMBL" id="JAFEKC020000021">
    <property type="protein sequence ID" value="KAK0508157.1"/>
    <property type="molecule type" value="Genomic_DNA"/>
</dbReference>
<dbReference type="InterPro" id="IPR013154">
    <property type="entry name" value="ADH-like_N"/>
</dbReference>
<name>A0AA39QS22_9LECA</name>
<dbReference type="Pfam" id="PF08659">
    <property type="entry name" value="KR"/>
    <property type="match status" value="1"/>
</dbReference>
<evidence type="ECO:0000256" key="3">
    <source>
        <dbReference type="ARBA" id="ARBA00022679"/>
    </source>
</evidence>
<dbReference type="InterPro" id="IPR056501">
    <property type="entry name" value="NAD-bd_HRPKS_sdrA"/>
</dbReference>
<evidence type="ECO:0000313" key="9">
    <source>
        <dbReference type="EMBL" id="KAK0508157.1"/>
    </source>
</evidence>
<dbReference type="InterPro" id="IPR013968">
    <property type="entry name" value="PKS_KR"/>
</dbReference>
<dbReference type="FunFam" id="3.40.50.720:FF:000209">
    <property type="entry name" value="Polyketide synthase Pks12"/>
    <property type="match status" value="1"/>
</dbReference>
<dbReference type="Proteomes" id="UP001166286">
    <property type="component" value="Unassembled WGS sequence"/>
</dbReference>
<dbReference type="GO" id="GO:0004312">
    <property type="term" value="F:fatty acid synthase activity"/>
    <property type="evidence" value="ECO:0007669"/>
    <property type="project" value="TreeGrafter"/>
</dbReference>
<feature type="region of interest" description="N-terminal hotdog fold" evidence="5">
    <location>
        <begin position="556"/>
        <end position="694"/>
    </location>
</feature>
<evidence type="ECO:0000256" key="1">
    <source>
        <dbReference type="ARBA" id="ARBA00022450"/>
    </source>
</evidence>
<dbReference type="Pfam" id="PF21089">
    <property type="entry name" value="PKS_DH_N"/>
    <property type="match status" value="1"/>
</dbReference>
<feature type="compositionally biased region" description="Polar residues" evidence="6">
    <location>
        <begin position="60"/>
        <end position="81"/>
    </location>
</feature>
<dbReference type="Gene3D" id="1.10.1200.10">
    <property type="entry name" value="ACP-like"/>
    <property type="match status" value="1"/>
</dbReference>
<dbReference type="InterPro" id="IPR016039">
    <property type="entry name" value="Thiolase-like"/>
</dbReference>
<dbReference type="Pfam" id="PF16197">
    <property type="entry name" value="KAsynt_C_assoc"/>
    <property type="match status" value="1"/>
</dbReference>
<dbReference type="PROSITE" id="PS52019">
    <property type="entry name" value="PKS_MFAS_DH"/>
    <property type="match status" value="1"/>
</dbReference>
<dbReference type="InterPro" id="IPR011032">
    <property type="entry name" value="GroES-like_sf"/>
</dbReference>
<dbReference type="GO" id="GO:0006633">
    <property type="term" value="P:fatty acid biosynthetic process"/>
    <property type="evidence" value="ECO:0007669"/>
    <property type="project" value="TreeGrafter"/>
</dbReference>
<dbReference type="SMART" id="SM00823">
    <property type="entry name" value="PKS_PP"/>
    <property type="match status" value="1"/>
</dbReference>
<dbReference type="Gene3D" id="3.30.70.3290">
    <property type="match status" value="1"/>
</dbReference>
<keyword evidence="3" id="KW-0808">Transferase</keyword>
<dbReference type="InterPro" id="IPR020806">
    <property type="entry name" value="PKS_PP-bd"/>
</dbReference>
<dbReference type="SUPFAM" id="SSF50129">
    <property type="entry name" value="GroES-like"/>
    <property type="match status" value="1"/>
</dbReference>
<dbReference type="CDD" id="cd05195">
    <property type="entry name" value="enoyl_red"/>
    <property type="match status" value="1"/>
</dbReference>
<dbReference type="Gene3D" id="3.40.47.10">
    <property type="match status" value="1"/>
</dbReference>
<keyword evidence="2" id="KW-0597">Phosphoprotein</keyword>
<dbReference type="Gene3D" id="3.40.50.720">
    <property type="entry name" value="NAD(P)-binding Rossmann-like Domain"/>
    <property type="match status" value="1"/>
</dbReference>
<evidence type="ECO:0000256" key="5">
    <source>
        <dbReference type="PROSITE-ProRule" id="PRU01363"/>
    </source>
</evidence>
<dbReference type="PANTHER" id="PTHR43775:SF13">
    <property type="entry name" value="POLYKETIDE SYNTHASE 1"/>
    <property type="match status" value="1"/>
</dbReference>
<dbReference type="Pfam" id="PF00550">
    <property type="entry name" value="PP-binding"/>
    <property type="match status" value="1"/>
</dbReference>
<evidence type="ECO:0000259" key="8">
    <source>
        <dbReference type="PROSITE" id="PS52019"/>
    </source>
</evidence>
<dbReference type="Pfam" id="PF14765">
    <property type="entry name" value="PS-DH"/>
    <property type="match status" value="1"/>
</dbReference>
<dbReference type="Gene3D" id="3.40.366.10">
    <property type="entry name" value="Malonyl-Coenzyme A Acyl Carrier Protein, domain 2"/>
    <property type="match status" value="1"/>
</dbReference>
<feature type="non-terminal residue" evidence="9">
    <location>
        <position position="1"/>
    </location>
</feature>
<evidence type="ECO:0000313" key="10">
    <source>
        <dbReference type="Proteomes" id="UP001166286"/>
    </source>
</evidence>
<feature type="active site" description="Proton acceptor; for dehydratase activity" evidence="5">
    <location>
        <position position="588"/>
    </location>
</feature>
<keyword evidence="4" id="KW-0511">Multifunctional enzyme</keyword>
<dbReference type="Gene3D" id="3.10.129.110">
    <property type="entry name" value="Polyketide synthase dehydratase"/>
    <property type="match status" value="1"/>
</dbReference>
<dbReference type="InterPro" id="IPR016035">
    <property type="entry name" value="Acyl_Trfase/lysoPLipase"/>
</dbReference>
<gene>
    <name evidence="9" type="ORF">JMJ35_009241</name>
</gene>
<dbReference type="GO" id="GO:0030639">
    <property type="term" value="P:polyketide biosynthetic process"/>
    <property type="evidence" value="ECO:0007669"/>
    <property type="project" value="UniProtKB-ARBA"/>
</dbReference>
<dbReference type="InterPro" id="IPR036291">
    <property type="entry name" value="NAD(P)-bd_dom_sf"/>
</dbReference>
<dbReference type="InterPro" id="IPR057326">
    <property type="entry name" value="KR_dom"/>
</dbReference>
<dbReference type="Pfam" id="PF00698">
    <property type="entry name" value="Acyl_transf_1"/>
    <property type="match status" value="1"/>
</dbReference>
<dbReference type="InterPro" id="IPR049552">
    <property type="entry name" value="PKS_DH_N"/>
</dbReference>
<evidence type="ECO:0000256" key="6">
    <source>
        <dbReference type="SAM" id="MobiDB-lite"/>
    </source>
</evidence>
<dbReference type="InterPro" id="IPR001227">
    <property type="entry name" value="Ac_transferase_dom_sf"/>
</dbReference>
<dbReference type="SMART" id="SM00826">
    <property type="entry name" value="PKS_DH"/>
    <property type="match status" value="1"/>
</dbReference>
<dbReference type="Pfam" id="PF08240">
    <property type="entry name" value="ADH_N"/>
    <property type="match status" value="1"/>
</dbReference>
<evidence type="ECO:0000256" key="2">
    <source>
        <dbReference type="ARBA" id="ARBA00022553"/>
    </source>
</evidence>
<dbReference type="InterPro" id="IPR042104">
    <property type="entry name" value="PKS_dehydratase_sf"/>
</dbReference>
<dbReference type="InterPro" id="IPR006162">
    <property type="entry name" value="Ppantetheine_attach_site"/>
</dbReference>
<dbReference type="PROSITE" id="PS00012">
    <property type="entry name" value="PHOSPHOPANTETHEINE"/>
    <property type="match status" value="1"/>
</dbReference>
<dbReference type="SMART" id="SM00827">
    <property type="entry name" value="PKS_AT"/>
    <property type="match status" value="1"/>
</dbReference>
<sequence length="1810" mass="199544">VLREGKVPPNADFQSPNKRIPLQDWNLQDWPSDRIRRASVSSFGFGGANSHIILEGPPQDQISLDHTPSSETSERGSTTDTDPVPKLIVLSAADPSSAKAQAANLVNHIQRQNAEVQTKEAFDILAHTLASRRSHLEWRSAVTANSTEALLEALNVSNLEAKKIPVKQARLGFVFSGQGSQWQAMGQELMRDFPVFAAVIEESDMYLQELGSTWSLKDVLHGVSCSDINDPQISQPATTSVQIGIASLLKSWGIVPAKVTGHSSGEFAAAHAVGALSLQSCLSVAYHRGRLASSLSKIENGLRGAMLAVGASHAKVNTMLKKVQHGKASVACINSPSLVVVSGEETATQALETIAKTEKLFVQKLRVDVAYHSHHMHAIADEYLDCLEEIEASPGSQVAFYSSLQGQALDKKSLSSMYWVEHLLSPVKFSAAVEDMCFDFQTEEENASIIIVEIGPHSSLKAAINDIVKSNEWAHKVTYLSSLLIGEDTTRQMLQLASNMFAKGQPINLDAVNFPHGSRGLKPHGDLPPYAWKHDESYWHESRLSRNYRLRPFPRNDILGSLVDDYNDIEPRWRNVLRIKDLPWLLHHKIQGTAVFPFAGFVTMALEALRQWTLIVSFDLDTSSRYELREILVSRPLVISKTSDVETSIALRALADGTRSSATSWNEFSISSWTQDQGWTEHCKGLIRLVNKSSRLNRVDEEYILQEHEAIQKANRELEQACKTSVNCKDLYQKVAKAGLEYGPTFQNLCAARSAPSLCVGHVRKPDTTEFMPRGHQTKLIIHPALLDAFFHPLLTLLAGESLEPDNLWVPTFIEGFSISSNDDDIPSEEYICYGTGHLKSSGHFRAPPLEFLTAAISKRDLSYKLAWKPLDEVIDSSEKTESLRDEKLIGAADCIDSKTVTFTYSCHPGDELIRSIRSNFKDLDEKPLFVALEDLVPQRIYYVFLDHVEPILQKLDAQQLSLLQALFTKAVGILWVTCGARTQAGSPASSMSAGWTRCLRCEIANVKLTTLDIDTRTMKNYEKVTGILCKVLQEVLLKETSPAIDMEYAETDGVLMVPRLLLDGDKDQYIVRQIYGQAQVLQPYKQEDRNLQVSISRPGLLQSITFIDSSITSKPLGNDEVEIEVHTTGMNFKDIMIALGQIQHQELGFECSGVITKLGIEARRAGFNSGDRVCAISVACYANFTRASCDCIIRLPDDVDFATAASIPIVYCTAYHALFDVGRLAKGEAVLIHSAAGGVGQAAIMLAQYAGADVFVTVGSEEKKRLLIEKYRIPRDRIFSSRATIFEQGILKATQSKGVALVLSSGSTEMRRLSLNVLAPLGRLVEIGKRDLELNAQLEMNNFTKALTFAAVDLEILAREYPAIIKRTLKAVFDALKDHPETVKPVTPITTFPTSKLESAMRMMQGGKHMGKIVIETKDDDHVLATPSPEPLRLRSDVSYLITGGTGGIGRSMARWMAAEGAKFIILASRSGQAADGIQMLVQDMESIGTRIIVQKCDIGLESDVERLIRCPNSHGLPSIGGVVHGAMVLQDVLFEKSTIEDYCKVVEPRVQGAWHLHNVLLATETELDFFVILSSTSGILGNPGQSAYAASNSFLDAFAQFRRKHQLPASSIDVGLVDEVGYISRNLPKNINPDALVHDPIKERELHALVKAAIADKNPECDYTQTITGVKLDPTKPLPFWAMDPKMLEILPTVEKNANSGDDNQAASVRNALKSCASNDEAVRIVCDALVNKLSAISLTPKEDFDLHKNMDAYGMDSLVAAEVRNWMASELGVNFSLLEFMKITTLFQLSKAVVGRSRFLVHLLEPN</sequence>
<proteinExistence type="predicted"/>
<dbReference type="InterPro" id="IPR050091">
    <property type="entry name" value="PKS_NRPS_Biosynth_Enz"/>
</dbReference>
<dbReference type="Pfam" id="PF13602">
    <property type="entry name" value="ADH_zinc_N_2"/>
    <property type="match status" value="1"/>
</dbReference>
<dbReference type="Gene3D" id="3.90.180.10">
    <property type="entry name" value="Medium-chain alcohol dehydrogenases, catalytic domain"/>
    <property type="match status" value="1"/>
</dbReference>
<dbReference type="InterPro" id="IPR032821">
    <property type="entry name" value="PKS_assoc"/>
</dbReference>
<feature type="domain" description="PKS/mFAS DH" evidence="8">
    <location>
        <begin position="556"/>
        <end position="880"/>
    </location>
</feature>
<dbReference type="GO" id="GO:1901336">
    <property type="term" value="P:lactone biosynthetic process"/>
    <property type="evidence" value="ECO:0007669"/>
    <property type="project" value="UniProtKB-ARBA"/>
</dbReference>
<dbReference type="InterPro" id="IPR020807">
    <property type="entry name" value="PKS_DH"/>
</dbReference>
<dbReference type="SUPFAM" id="SSF47336">
    <property type="entry name" value="ACP-like"/>
    <property type="match status" value="1"/>
</dbReference>
<evidence type="ECO:0008006" key="11">
    <source>
        <dbReference type="Google" id="ProtNLM"/>
    </source>
</evidence>
<dbReference type="InterPro" id="IPR009081">
    <property type="entry name" value="PP-bd_ACP"/>
</dbReference>
<dbReference type="InterPro" id="IPR049900">
    <property type="entry name" value="PKS_mFAS_DH"/>
</dbReference>
<feature type="domain" description="Carrier" evidence="7">
    <location>
        <begin position="1723"/>
        <end position="1800"/>
    </location>
</feature>
<protein>
    <recommendedName>
        <fullName evidence="11">Polyketide synthase</fullName>
    </recommendedName>
</protein>
<dbReference type="Pfam" id="PF23114">
    <property type="entry name" value="NAD-bd_HRPKS_sdrA"/>
    <property type="match status" value="1"/>
</dbReference>
<dbReference type="InterPro" id="IPR014043">
    <property type="entry name" value="Acyl_transferase_dom"/>
</dbReference>
<dbReference type="SUPFAM" id="SSF51735">
    <property type="entry name" value="NAD(P)-binding Rossmann-fold domains"/>
    <property type="match status" value="2"/>
</dbReference>
<dbReference type="InterPro" id="IPR020843">
    <property type="entry name" value="ER"/>
</dbReference>
<feature type="region of interest" description="Disordered" evidence="6">
    <location>
        <begin position="54"/>
        <end position="84"/>
    </location>
</feature>
<dbReference type="PANTHER" id="PTHR43775">
    <property type="entry name" value="FATTY ACID SYNTHASE"/>
    <property type="match status" value="1"/>
</dbReference>